<dbReference type="Gene3D" id="3.40.309.10">
    <property type="entry name" value="Aldehyde Dehydrogenase, Chain A, domain 2"/>
    <property type="match status" value="1"/>
</dbReference>
<comment type="similarity">
    <text evidence="1 8">Belongs to the aldehyde dehydrogenase family.</text>
</comment>
<dbReference type="OrthoDB" id="9762913at2"/>
<feature type="active site" evidence="7">
    <location>
        <position position="252"/>
    </location>
</feature>
<dbReference type="InterPro" id="IPR015590">
    <property type="entry name" value="Aldehyde_DH_dom"/>
</dbReference>
<evidence type="ECO:0000313" key="11">
    <source>
        <dbReference type="Proteomes" id="UP000002217"/>
    </source>
</evidence>
<evidence type="ECO:0000256" key="6">
    <source>
        <dbReference type="ARBA" id="ARBA00067277"/>
    </source>
</evidence>
<name>C8VZJ1_DESAS</name>
<protein>
    <recommendedName>
        <fullName evidence="6">3-sulfolactaldehyde dehydrogenase</fullName>
        <ecNumber evidence="5">1.2.1.97</ecNumber>
    </recommendedName>
</protein>
<dbReference type="FunFam" id="3.40.309.10:FF:000009">
    <property type="entry name" value="Aldehyde dehydrogenase A"/>
    <property type="match status" value="1"/>
</dbReference>
<comment type="function">
    <text evidence="4">Part of the sulfo-TAL (or sulfo-SFT) pathway, a D-sulfoquinovose degradation pathway that produces sulfolactate (SL). Catalyzes the oxidation of 3-sulfolactaldehyde (SLA) to sulfolactate (SL).</text>
</comment>
<evidence type="ECO:0000313" key="10">
    <source>
        <dbReference type="EMBL" id="ACV64936.1"/>
    </source>
</evidence>
<dbReference type="EC" id="1.2.1.97" evidence="5"/>
<dbReference type="InterPro" id="IPR029510">
    <property type="entry name" value="Ald_DH_CS_GLU"/>
</dbReference>
<dbReference type="SUPFAM" id="SSF53720">
    <property type="entry name" value="ALDH-like"/>
    <property type="match status" value="1"/>
</dbReference>
<dbReference type="InterPro" id="IPR016163">
    <property type="entry name" value="Ald_DH_C"/>
</dbReference>
<organism evidence="10 11">
    <name type="scientific">Desulfofarcimen acetoxidans (strain ATCC 49208 / DSM 771 / KCTC 5769 / VKM B-1644 / 5575)</name>
    <name type="common">Desulfotomaculum acetoxidans</name>
    <dbReference type="NCBI Taxonomy" id="485916"/>
    <lineage>
        <taxon>Bacteria</taxon>
        <taxon>Bacillati</taxon>
        <taxon>Bacillota</taxon>
        <taxon>Clostridia</taxon>
        <taxon>Eubacteriales</taxon>
        <taxon>Peptococcaceae</taxon>
        <taxon>Desulfofarcimen</taxon>
    </lineage>
</organism>
<evidence type="ECO:0000256" key="4">
    <source>
        <dbReference type="ARBA" id="ARBA00054572"/>
    </source>
</evidence>
<dbReference type="HOGENOM" id="CLU_005391_5_1_9"/>
<dbReference type="KEGG" id="dae:Dtox_4269"/>
<keyword evidence="11" id="KW-1185">Reference proteome</keyword>
<dbReference type="GO" id="GO:0016620">
    <property type="term" value="F:oxidoreductase activity, acting on the aldehyde or oxo group of donors, NAD or NADP as acceptor"/>
    <property type="evidence" value="ECO:0007669"/>
    <property type="project" value="InterPro"/>
</dbReference>
<dbReference type="FunFam" id="3.40.605.10:FF:000007">
    <property type="entry name" value="NAD/NADP-dependent betaine aldehyde dehydrogenase"/>
    <property type="match status" value="1"/>
</dbReference>
<dbReference type="eggNOG" id="COG1012">
    <property type="taxonomic scope" value="Bacteria"/>
</dbReference>
<sequence length="496" mass="53272">MFTQIEEYKTVIDGEKVNASTGETMDIVNPANGLVIAKVPKCGISEVNSAVAAAVKAAPGWAAKTVGERSKILLKLSQLIMANLEELAKLETMEHGSPIRKTMNFDIPLCAEQLEYFAGVGRAMKGETLPVGPWCASMAVREPLGVVGLITPWNFPALMVVWKLGAALITGNTVVIKPPSITPLTTIRLAELALEAGAPAGVINVVTGPGDIVGEALVQHPDVAKIGFTGDTATGKRIMSLASNSVKQVGLELGGKNAFIVLSDADVDAAVEGAIFGAYFNTGQVCAAASRFFIHESLYGQFEEKYVKASMSLKYGDPMDMATVLGPVAYAAHRDRIEEYVARAKEAGAVLLLGGERPNTPDTKDGFFVAPTVFGNCSNDMEIMRDEIFGPVTALCKFKTNDEAIALANDTRFGLCASIWTRDLRMGLQLASQIHAGTVWVNEHLIIFCETPWGGCKESGWGKDLSTMVLDEYTKIKHIYLDLIGQPVKPWYAILK</sequence>
<dbReference type="InterPro" id="IPR016162">
    <property type="entry name" value="Ald_DH_N"/>
</dbReference>
<evidence type="ECO:0000256" key="3">
    <source>
        <dbReference type="ARBA" id="ARBA00050326"/>
    </source>
</evidence>
<comment type="catalytic activity">
    <reaction evidence="3">
        <text>(2S)-3-sulfolactaldehyde + NAD(+) + H2O = (2S)-3-sulfolactate + NADH + 2 H(+)</text>
        <dbReference type="Rhea" id="RHEA:47932"/>
        <dbReference type="ChEBI" id="CHEBI:15377"/>
        <dbReference type="ChEBI" id="CHEBI:15378"/>
        <dbReference type="ChEBI" id="CHEBI:57540"/>
        <dbReference type="ChEBI" id="CHEBI:57945"/>
        <dbReference type="ChEBI" id="CHEBI:61289"/>
        <dbReference type="ChEBI" id="CHEBI:90109"/>
        <dbReference type="EC" id="1.2.1.97"/>
    </reaction>
    <physiologicalReaction direction="left-to-right" evidence="3">
        <dbReference type="Rhea" id="RHEA:47933"/>
    </physiologicalReaction>
</comment>
<dbReference type="Proteomes" id="UP000002217">
    <property type="component" value="Chromosome"/>
</dbReference>
<dbReference type="PROSITE" id="PS00687">
    <property type="entry name" value="ALDEHYDE_DEHYDR_GLU"/>
    <property type="match status" value="1"/>
</dbReference>
<evidence type="ECO:0000256" key="1">
    <source>
        <dbReference type="ARBA" id="ARBA00009986"/>
    </source>
</evidence>
<dbReference type="Pfam" id="PF00171">
    <property type="entry name" value="Aldedh"/>
    <property type="match status" value="1"/>
</dbReference>
<dbReference type="PANTHER" id="PTHR11699">
    <property type="entry name" value="ALDEHYDE DEHYDROGENASE-RELATED"/>
    <property type="match status" value="1"/>
</dbReference>
<dbReference type="Gene3D" id="3.40.605.10">
    <property type="entry name" value="Aldehyde Dehydrogenase, Chain A, domain 1"/>
    <property type="match status" value="1"/>
</dbReference>
<feature type="domain" description="Aldehyde dehydrogenase" evidence="9">
    <location>
        <begin position="20"/>
        <end position="479"/>
    </location>
</feature>
<evidence type="ECO:0000256" key="5">
    <source>
        <dbReference type="ARBA" id="ARBA00066984"/>
    </source>
</evidence>
<evidence type="ECO:0000259" key="9">
    <source>
        <dbReference type="Pfam" id="PF00171"/>
    </source>
</evidence>
<dbReference type="PROSITE" id="PS00070">
    <property type="entry name" value="ALDEHYDE_DEHYDR_CYS"/>
    <property type="match status" value="1"/>
</dbReference>
<dbReference type="RefSeq" id="WP_015759606.1">
    <property type="nucleotide sequence ID" value="NC_013216.1"/>
</dbReference>
<dbReference type="STRING" id="485916.Dtox_4269"/>
<evidence type="ECO:0000256" key="2">
    <source>
        <dbReference type="ARBA" id="ARBA00023002"/>
    </source>
</evidence>
<dbReference type="InterPro" id="IPR016161">
    <property type="entry name" value="Ald_DH/histidinol_DH"/>
</dbReference>
<dbReference type="EMBL" id="CP001720">
    <property type="protein sequence ID" value="ACV64936.1"/>
    <property type="molecule type" value="Genomic_DNA"/>
</dbReference>
<proteinExistence type="inferred from homology"/>
<reference evidence="10 11" key="1">
    <citation type="journal article" date="2009" name="Stand. Genomic Sci.">
        <title>Complete genome sequence of Desulfotomaculum acetoxidans type strain (5575).</title>
        <authorList>
            <person name="Spring S."/>
            <person name="Lapidus A."/>
            <person name="Schroder M."/>
            <person name="Gleim D."/>
            <person name="Sims D."/>
            <person name="Meincke L."/>
            <person name="Glavina Del Rio T."/>
            <person name="Tice H."/>
            <person name="Copeland A."/>
            <person name="Cheng J.F."/>
            <person name="Lucas S."/>
            <person name="Chen F."/>
            <person name="Nolan M."/>
            <person name="Bruce D."/>
            <person name="Goodwin L."/>
            <person name="Pitluck S."/>
            <person name="Ivanova N."/>
            <person name="Mavromatis K."/>
            <person name="Mikhailova N."/>
            <person name="Pati A."/>
            <person name="Chen A."/>
            <person name="Palaniappan K."/>
            <person name="Land M."/>
            <person name="Hauser L."/>
            <person name="Chang Y.J."/>
            <person name="Jeffries C.D."/>
            <person name="Chain P."/>
            <person name="Saunders E."/>
            <person name="Brettin T."/>
            <person name="Detter J.C."/>
            <person name="Goker M."/>
            <person name="Bristow J."/>
            <person name="Eisen J.A."/>
            <person name="Markowitz V."/>
            <person name="Hugenholtz P."/>
            <person name="Kyrpides N.C."/>
            <person name="Klenk H.P."/>
            <person name="Han C."/>
        </authorList>
    </citation>
    <scope>NUCLEOTIDE SEQUENCE [LARGE SCALE GENOMIC DNA]</scope>
    <source>
        <strain evidence="11">ATCC 49208 / DSM 771 / VKM B-1644</strain>
    </source>
</reference>
<dbReference type="InterPro" id="IPR016160">
    <property type="entry name" value="Ald_DH_CS_CYS"/>
</dbReference>
<gene>
    <name evidence="10" type="ordered locus">Dtox_4269</name>
</gene>
<dbReference type="AlphaFoldDB" id="C8VZJ1"/>
<evidence type="ECO:0000256" key="7">
    <source>
        <dbReference type="PROSITE-ProRule" id="PRU10007"/>
    </source>
</evidence>
<evidence type="ECO:0000256" key="8">
    <source>
        <dbReference type="RuleBase" id="RU003345"/>
    </source>
</evidence>
<keyword evidence="2 8" id="KW-0560">Oxidoreductase</keyword>
<accession>C8VZJ1</accession>